<proteinExistence type="predicted"/>
<protein>
    <submittedName>
        <fullName evidence="1">Uncharacterized protein</fullName>
    </submittedName>
</protein>
<feature type="non-terminal residue" evidence="1">
    <location>
        <position position="1"/>
    </location>
</feature>
<feature type="non-terminal residue" evidence="1">
    <location>
        <position position="91"/>
    </location>
</feature>
<sequence length="91" mass="11050">VYISQIKYKNKTMMMETIHTCFKERNVAIRRIVRIAPCIEYLDQWREIFFFFEGMWQNAKLCSWSQVGLENQKCTLNMTPMFHLHSKHDTN</sequence>
<gene>
    <name evidence="1" type="primary">ORF97766</name>
</gene>
<name>A0A0B7A5C6_9EUPU</name>
<dbReference type="EMBL" id="HACG01029098">
    <property type="protein sequence ID" value="CEK75963.1"/>
    <property type="molecule type" value="Transcribed_RNA"/>
</dbReference>
<evidence type="ECO:0000313" key="1">
    <source>
        <dbReference type="EMBL" id="CEK75963.1"/>
    </source>
</evidence>
<dbReference type="AlphaFoldDB" id="A0A0B7A5C6"/>
<reference evidence="1" key="1">
    <citation type="submission" date="2014-12" db="EMBL/GenBank/DDBJ databases">
        <title>Insight into the proteome of Arion vulgaris.</title>
        <authorList>
            <person name="Aradska J."/>
            <person name="Bulat T."/>
            <person name="Smidak R."/>
            <person name="Sarate P."/>
            <person name="Gangsoo J."/>
            <person name="Sialana F."/>
            <person name="Bilban M."/>
            <person name="Lubec G."/>
        </authorList>
    </citation>
    <scope>NUCLEOTIDE SEQUENCE</scope>
    <source>
        <tissue evidence="1">Skin</tissue>
    </source>
</reference>
<organism evidence="1">
    <name type="scientific">Arion vulgaris</name>
    <dbReference type="NCBI Taxonomy" id="1028688"/>
    <lineage>
        <taxon>Eukaryota</taxon>
        <taxon>Metazoa</taxon>
        <taxon>Spiralia</taxon>
        <taxon>Lophotrochozoa</taxon>
        <taxon>Mollusca</taxon>
        <taxon>Gastropoda</taxon>
        <taxon>Heterobranchia</taxon>
        <taxon>Euthyneura</taxon>
        <taxon>Panpulmonata</taxon>
        <taxon>Eupulmonata</taxon>
        <taxon>Stylommatophora</taxon>
        <taxon>Helicina</taxon>
        <taxon>Arionoidea</taxon>
        <taxon>Arionidae</taxon>
        <taxon>Arion</taxon>
    </lineage>
</organism>
<accession>A0A0B7A5C6</accession>